<feature type="compositionally biased region" description="Basic and acidic residues" evidence="1">
    <location>
        <begin position="47"/>
        <end position="68"/>
    </location>
</feature>
<keyword evidence="3" id="KW-0489">Methyltransferase</keyword>
<dbReference type="Gene3D" id="3.40.50.150">
    <property type="entry name" value="Vaccinia Virus protein VP39"/>
    <property type="match status" value="1"/>
</dbReference>
<dbReference type="RefSeq" id="WP_097175113.1">
    <property type="nucleotide sequence ID" value="NZ_OBML01000006.1"/>
</dbReference>
<dbReference type="CDD" id="cd02440">
    <property type="entry name" value="AdoMet_MTases"/>
    <property type="match status" value="1"/>
</dbReference>
<reference evidence="3 4" key="1">
    <citation type="submission" date="2017-08" db="EMBL/GenBank/DDBJ databases">
        <authorList>
            <person name="de Groot N.N."/>
        </authorList>
    </citation>
    <scope>NUCLEOTIDE SEQUENCE [LARGE SCALE GENOMIC DNA]</scope>
    <source>
        <strain evidence="3 4">USBA 352</strain>
    </source>
</reference>
<dbReference type="GO" id="GO:0008168">
    <property type="term" value="F:methyltransferase activity"/>
    <property type="evidence" value="ECO:0007669"/>
    <property type="project" value="UniProtKB-KW"/>
</dbReference>
<dbReference type="GO" id="GO:0032259">
    <property type="term" value="P:methylation"/>
    <property type="evidence" value="ECO:0007669"/>
    <property type="project" value="UniProtKB-KW"/>
</dbReference>
<dbReference type="PANTHER" id="PTHR42912">
    <property type="entry name" value="METHYLTRANSFERASE"/>
    <property type="match status" value="1"/>
</dbReference>
<keyword evidence="4" id="KW-1185">Reference proteome</keyword>
<proteinExistence type="predicted"/>
<organism evidence="3 4">
    <name type="scientific">Stappia indica</name>
    <dbReference type="NCBI Taxonomy" id="538381"/>
    <lineage>
        <taxon>Bacteria</taxon>
        <taxon>Pseudomonadati</taxon>
        <taxon>Pseudomonadota</taxon>
        <taxon>Alphaproteobacteria</taxon>
        <taxon>Hyphomicrobiales</taxon>
        <taxon>Stappiaceae</taxon>
        <taxon>Stappia</taxon>
    </lineage>
</organism>
<dbReference type="InterPro" id="IPR029063">
    <property type="entry name" value="SAM-dependent_MTases_sf"/>
</dbReference>
<name>A0A285SP33_9HYPH</name>
<dbReference type="PANTHER" id="PTHR42912:SF81">
    <property type="entry name" value="METHYLTRANSFERASE DOMAIN-CONTAINING PROTEIN"/>
    <property type="match status" value="1"/>
</dbReference>
<dbReference type="AlphaFoldDB" id="A0A285SP33"/>
<evidence type="ECO:0000256" key="1">
    <source>
        <dbReference type="SAM" id="MobiDB-lite"/>
    </source>
</evidence>
<evidence type="ECO:0000313" key="4">
    <source>
        <dbReference type="Proteomes" id="UP000219331"/>
    </source>
</evidence>
<keyword evidence="3" id="KW-0808">Transferase</keyword>
<feature type="domain" description="Methyltransferase" evidence="2">
    <location>
        <begin position="213"/>
        <end position="308"/>
    </location>
</feature>
<dbReference type="Pfam" id="PF13649">
    <property type="entry name" value="Methyltransf_25"/>
    <property type="match status" value="1"/>
</dbReference>
<gene>
    <name evidence="3" type="ORF">SAMN05421512_106162</name>
</gene>
<evidence type="ECO:0000259" key="2">
    <source>
        <dbReference type="Pfam" id="PF13649"/>
    </source>
</evidence>
<evidence type="ECO:0000313" key="3">
    <source>
        <dbReference type="EMBL" id="SOC09975.1"/>
    </source>
</evidence>
<dbReference type="STRING" id="538381.GCA_001696535_02690"/>
<feature type="region of interest" description="Disordered" evidence="1">
    <location>
        <begin position="47"/>
        <end position="73"/>
    </location>
</feature>
<dbReference type="InterPro" id="IPR041698">
    <property type="entry name" value="Methyltransf_25"/>
</dbReference>
<dbReference type="Proteomes" id="UP000219331">
    <property type="component" value="Unassembled WGS sequence"/>
</dbReference>
<dbReference type="OrthoDB" id="9765084at2"/>
<dbReference type="SUPFAM" id="SSF53335">
    <property type="entry name" value="S-adenosyl-L-methionine-dependent methyltransferases"/>
    <property type="match status" value="1"/>
</dbReference>
<sequence length="376" mass="42083">MAEPSLAGRAVTWGRRARYAARQGSRVAWFAVHGEIAQSISRRIVRAARDKEDAGSAPDRPERGEPSRRSGISTPDLRRLLSQIASLFARDLANVEAGHYPMPDGEFGSPRAFLDLSRRFLADVPKVARRRVTGGHQEVYEATREGASGLPRYYRQNFHFQSEGWLSRDSARIYDFQVEVLFKGASAAMRRQGLVHLSQLVREKDQREIAYADIACGTGGLLAPALAAFPRLRGVGVDLSVPYLEHAREMLPKARVRRAGFINANAESLPFADSSLDALSCVYLFHELPPKIRRVVAREFARVLRPGGRLIFVDSLQRGDLPENDGLLELFPDLFHEPYYRSYLEEDFDALFAAGGLRRADLSPAFLSRVALYIKD</sequence>
<dbReference type="EMBL" id="OBML01000006">
    <property type="protein sequence ID" value="SOC09975.1"/>
    <property type="molecule type" value="Genomic_DNA"/>
</dbReference>
<protein>
    <submittedName>
        <fullName evidence="3">Methyltransferase domain-containing protein</fullName>
    </submittedName>
</protein>
<accession>A0A285SP33</accession>
<dbReference type="InterPro" id="IPR050508">
    <property type="entry name" value="Methyltransf_Superfamily"/>
</dbReference>